<dbReference type="Pfam" id="PF09509">
    <property type="entry name" value="Hypoth_Ymh"/>
    <property type="match status" value="1"/>
</dbReference>
<name>A0AB38D8E8_9MYCO</name>
<accession>A0AB38D8E8</accession>
<comment type="caution">
    <text evidence="2">The sequence shown here is derived from an EMBL/GenBank/DDBJ whole genome shotgun (WGS) entry which is preliminary data.</text>
</comment>
<dbReference type="AlphaFoldDB" id="A0AB38D8E8"/>
<feature type="domain" description="Conserved hypothetical protein CHP02391" evidence="1">
    <location>
        <begin position="108"/>
        <end position="221"/>
    </location>
</feature>
<dbReference type="EMBL" id="FSHM01000021">
    <property type="protein sequence ID" value="SIC29808.1"/>
    <property type="molecule type" value="Genomic_DNA"/>
</dbReference>
<dbReference type="InterPro" id="IPR012654">
    <property type="entry name" value="CHP02391"/>
</dbReference>
<dbReference type="Proteomes" id="UP000185210">
    <property type="component" value="Unassembled WGS sequence"/>
</dbReference>
<reference evidence="2 3" key="1">
    <citation type="submission" date="2016-11" db="EMBL/GenBank/DDBJ databases">
        <authorList>
            <consortium name="Pathogen Informatics"/>
        </authorList>
    </citation>
    <scope>NUCLEOTIDE SEQUENCE [LARGE SCALE GENOMIC DNA]</scope>
    <source>
        <strain evidence="2 3">104</strain>
    </source>
</reference>
<organism evidence="2 3">
    <name type="scientific">Mycobacteroides abscessus subsp. abscessus</name>
    <dbReference type="NCBI Taxonomy" id="1185650"/>
    <lineage>
        <taxon>Bacteria</taxon>
        <taxon>Bacillati</taxon>
        <taxon>Actinomycetota</taxon>
        <taxon>Actinomycetes</taxon>
        <taxon>Mycobacteriales</taxon>
        <taxon>Mycobacteriaceae</taxon>
        <taxon>Mycobacteroides</taxon>
        <taxon>Mycobacteroides abscessus</taxon>
    </lineage>
</organism>
<proteinExistence type="predicted"/>
<dbReference type="RefSeq" id="WP_052544362.1">
    <property type="nucleotide sequence ID" value="NZ_CAACXP010000024.1"/>
</dbReference>
<sequence length="243" mass="27186">MNYDETISRLKALRQEAASLPLSTSSAEFNSWEPRTRSALTRALGEKHHITQRFIKTKWTPSMYTMGDSSAFTSFFRATIPEVQGLLDAAVAEIELLAEEGPVADEAGIDHELWEHVAPEVRSQAWGKAAREAVIFTEDRIRRWAGRPVTEVGKDLAVAIFGNNGEFRMGLADGEKQGWQLLAQGIAQAIRNADAHRIQNRSDHRRYAMGVIGSCSRLLTQMRFEHGNRFHDASPIPPTSEIE</sequence>
<protein>
    <submittedName>
        <fullName evidence="2">Protein of uncharacterized function (Hypoth_ymh)</fullName>
    </submittedName>
</protein>
<evidence type="ECO:0000313" key="3">
    <source>
        <dbReference type="Proteomes" id="UP000185210"/>
    </source>
</evidence>
<evidence type="ECO:0000313" key="2">
    <source>
        <dbReference type="EMBL" id="SIC29808.1"/>
    </source>
</evidence>
<gene>
    <name evidence="2" type="ORF">SAMEA2070301_05725</name>
</gene>
<evidence type="ECO:0000259" key="1">
    <source>
        <dbReference type="Pfam" id="PF09509"/>
    </source>
</evidence>